<organism evidence="2 3">
    <name type="scientific">Oxalobacter vibrioformis</name>
    <dbReference type="NCBI Taxonomy" id="933080"/>
    <lineage>
        <taxon>Bacteria</taxon>
        <taxon>Pseudomonadati</taxon>
        <taxon>Pseudomonadota</taxon>
        <taxon>Betaproteobacteria</taxon>
        <taxon>Burkholderiales</taxon>
        <taxon>Oxalobacteraceae</taxon>
        <taxon>Oxalobacter</taxon>
    </lineage>
</organism>
<feature type="transmembrane region" description="Helical" evidence="1">
    <location>
        <begin position="24"/>
        <end position="42"/>
    </location>
</feature>
<proteinExistence type="predicted"/>
<sequence>MRALELSTANFFGNEKRLHQGMRILLRIMYLLLLVIFLPLLLRAADVLPEFSEKYLAAAEKKYGAGAKNRMQAWSRLIAENRNKPEQEKLQLVNNFFNKVPYVSDQKHWGKKDYWATPAEMLASNGADCEDYAIAKYFTLVALGVDNSKLKITYVKAISEAHMVLTYYPQPNAVPLVLDNLIPHIKLASQRPDLKPVYAFNGDGLWLVKSQTLGHVGGSGNIRFWREMQNRMGKEF</sequence>
<dbReference type="Pfam" id="PF06035">
    <property type="entry name" value="Peptidase_C93"/>
    <property type="match status" value="1"/>
</dbReference>
<dbReference type="Gene3D" id="3.10.620.30">
    <property type="match status" value="1"/>
</dbReference>
<dbReference type="EMBL" id="CP098242">
    <property type="protein sequence ID" value="WAW09481.1"/>
    <property type="molecule type" value="Genomic_DNA"/>
</dbReference>
<protein>
    <submittedName>
        <fullName evidence="2">Transglutaminase-like cysteine peptidase</fullName>
    </submittedName>
</protein>
<name>A0A9E9P3U0_9BURK</name>
<dbReference type="PANTHER" id="PTHR39327:SF1">
    <property type="entry name" value="BLR5470 PROTEIN"/>
    <property type="match status" value="1"/>
</dbReference>
<dbReference type="AlphaFoldDB" id="A0A9E9P3U0"/>
<evidence type="ECO:0000313" key="3">
    <source>
        <dbReference type="Proteomes" id="UP001156215"/>
    </source>
</evidence>
<evidence type="ECO:0000256" key="1">
    <source>
        <dbReference type="SAM" id="Phobius"/>
    </source>
</evidence>
<dbReference type="PANTHER" id="PTHR39327">
    <property type="match status" value="1"/>
</dbReference>
<keyword evidence="1" id="KW-0812">Transmembrane</keyword>
<dbReference type="KEGG" id="ovb:NB640_09530"/>
<dbReference type="RefSeq" id="WP_269308478.1">
    <property type="nucleotide sequence ID" value="NZ_CP098242.1"/>
</dbReference>
<gene>
    <name evidence="2" type="ORF">NB640_09530</name>
</gene>
<dbReference type="InterPro" id="IPR010319">
    <property type="entry name" value="Transglutaminase-like_Cys_pept"/>
</dbReference>
<keyword evidence="1" id="KW-1133">Transmembrane helix</keyword>
<accession>A0A9E9P3U0</accession>
<reference evidence="2" key="1">
    <citation type="journal article" date="2022" name="Front. Microbiol.">
        <title>New perspectives on an old grouping: The genomic and phenotypic variability of Oxalobacter formigenes and the implications for calcium oxalate stone prevention.</title>
        <authorList>
            <person name="Chmiel J.A."/>
            <person name="Carr C."/>
            <person name="Stuivenberg G.A."/>
            <person name="Venema R."/>
            <person name="Chanyi R.M."/>
            <person name="Al K.F."/>
            <person name="Giguere D."/>
            <person name="Say H."/>
            <person name="Akouris P.P."/>
            <person name="Dominguez Romero S.A."/>
            <person name="Kwong A."/>
            <person name="Tai V."/>
            <person name="Koval S.F."/>
            <person name="Razvi H."/>
            <person name="Bjazevic J."/>
            <person name="Burton J.P."/>
        </authorList>
    </citation>
    <scope>NUCLEOTIDE SEQUENCE</scope>
    <source>
        <strain evidence="2">WoOx3</strain>
    </source>
</reference>
<dbReference type="Proteomes" id="UP001156215">
    <property type="component" value="Chromosome"/>
</dbReference>
<keyword evidence="3" id="KW-1185">Reference proteome</keyword>
<keyword evidence="1" id="KW-0472">Membrane</keyword>
<evidence type="ECO:0000313" key="2">
    <source>
        <dbReference type="EMBL" id="WAW09481.1"/>
    </source>
</evidence>